<dbReference type="Proteomes" id="UP000663879">
    <property type="component" value="Unassembled WGS sequence"/>
</dbReference>
<comment type="caution">
    <text evidence="8">The sequence shown here is derived from an EMBL/GenBank/DDBJ whole genome shotgun (WGS) entry which is preliminary data.</text>
</comment>
<feature type="region of interest" description="Disordered" evidence="7">
    <location>
        <begin position="283"/>
        <end position="308"/>
    </location>
</feature>
<dbReference type="AlphaFoldDB" id="A0A814B984"/>
<keyword evidence="9" id="KW-1185">Reference proteome</keyword>
<sequence>MVVLETDSIEQAASVSIQDLGNLFQFDPRPIESNEFKKDPNSYLKQACTLGTQLLINNLFQLPVERIDDVVVAKLPKPTILLPREKPIPKEKPLTKWEQYAKLKGIKKTKKSRKVWDETTKTWKPTWGYNRINDSTKDWLVEIKQNEDPNQDFFSKRTQEKNERVAKNELQRLRNIARSTKKKVPGVGNTPTVLTSTNPDKIQLKKALNMAKKADASMSKFSKKLDNEDKVTKGLGKKRKFESNYGNLKSENEKHLKLFEKLTTTKDKSSKEKLNIEKATNKYIQTENGENGKNDNRKNSKHGKRSKMGSKNKIVIVINNEQTEPIIITRGVKQGGPLSPTLFDIYIDELGIFPNELKIGIQIVFFFPIIFSMPMTLY</sequence>
<keyword evidence="6" id="KW-0175">Coiled coil</keyword>
<evidence type="ECO:0000256" key="1">
    <source>
        <dbReference type="ARBA" id="ARBA00004123"/>
    </source>
</evidence>
<evidence type="ECO:0000256" key="6">
    <source>
        <dbReference type="SAM" id="Coils"/>
    </source>
</evidence>
<comment type="similarity">
    <text evidence="2 5">Belongs to the RRS1 family.</text>
</comment>
<dbReference type="EMBL" id="CAJNOC010002302">
    <property type="protein sequence ID" value="CAF0924939.1"/>
    <property type="molecule type" value="Genomic_DNA"/>
</dbReference>
<keyword evidence="4 5" id="KW-0539">Nucleus</keyword>
<evidence type="ECO:0000256" key="7">
    <source>
        <dbReference type="SAM" id="MobiDB-lite"/>
    </source>
</evidence>
<dbReference type="OrthoDB" id="28455at2759"/>
<proteinExistence type="inferred from homology"/>
<feature type="coiled-coil region" evidence="6">
    <location>
        <begin position="156"/>
        <end position="183"/>
    </location>
</feature>
<feature type="compositionally biased region" description="Basic residues" evidence="7">
    <location>
        <begin position="299"/>
        <end position="308"/>
    </location>
</feature>
<dbReference type="GO" id="GO:0042254">
    <property type="term" value="P:ribosome biogenesis"/>
    <property type="evidence" value="ECO:0007669"/>
    <property type="project" value="UniProtKB-KW"/>
</dbReference>
<reference evidence="8" key="1">
    <citation type="submission" date="2021-02" db="EMBL/GenBank/DDBJ databases">
        <authorList>
            <person name="Nowell W R."/>
        </authorList>
    </citation>
    <scope>NUCLEOTIDE SEQUENCE</scope>
    <source>
        <strain evidence="8">Ploen Becks lab</strain>
    </source>
</reference>
<accession>A0A814B984</accession>
<evidence type="ECO:0000256" key="5">
    <source>
        <dbReference type="RuleBase" id="RU364132"/>
    </source>
</evidence>
<dbReference type="Pfam" id="PF04939">
    <property type="entry name" value="RRS1"/>
    <property type="match status" value="1"/>
</dbReference>
<comment type="subcellular location">
    <subcellularLocation>
        <location evidence="1 5">Nucleus</location>
    </subcellularLocation>
</comment>
<comment type="function">
    <text evidence="5">Involved in ribosomal large subunit assembly.</text>
</comment>
<organism evidence="8 9">
    <name type="scientific">Brachionus calyciflorus</name>
    <dbReference type="NCBI Taxonomy" id="104777"/>
    <lineage>
        <taxon>Eukaryota</taxon>
        <taxon>Metazoa</taxon>
        <taxon>Spiralia</taxon>
        <taxon>Gnathifera</taxon>
        <taxon>Rotifera</taxon>
        <taxon>Eurotatoria</taxon>
        <taxon>Monogononta</taxon>
        <taxon>Pseudotrocha</taxon>
        <taxon>Ploima</taxon>
        <taxon>Brachionidae</taxon>
        <taxon>Brachionus</taxon>
    </lineage>
</organism>
<evidence type="ECO:0000256" key="3">
    <source>
        <dbReference type="ARBA" id="ARBA00022517"/>
    </source>
</evidence>
<dbReference type="GO" id="GO:0005634">
    <property type="term" value="C:nucleus"/>
    <property type="evidence" value="ECO:0007669"/>
    <property type="project" value="UniProtKB-SubCell"/>
</dbReference>
<keyword evidence="3 5" id="KW-0690">Ribosome biogenesis</keyword>
<name>A0A814B984_9BILA</name>
<evidence type="ECO:0000313" key="9">
    <source>
        <dbReference type="Proteomes" id="UP000663879"/>
    </source>
</evidence>
<evidence type="ECO:0000313" key="8">
    <source>
        <dbReference type="EMBL" id="CAF0924939.1"/>
    </source>
</evidence>
<dbReference type="InterPro" id="IPR007023">
    <property type="entry name" value="Ribosom_reg"/>
</dbReference>
<protein>
    <recommendedName>
        <fullName evidence="5">Ribosome biogenesis regulatory protein</fullName>
    </recommendedName>
</protein>
<evidence type="ECO:0000256" key="4">
    <source>
        <dbReference type="ARBA" id="ARBA00023242"/>
    </source>
</evidence>
<gene>
    <name evidence="8" type="ORF">OXX778_LOCUS12588</name>
</gene>
<evidence type="ECO:0000256" key="2">
    <source>
        <dbReference type="ARBA" id="ARBA00010077"/>
    </source>
</evidence>